<dbReference type="InterPro" id="IPR032354">
    <property type="entry name" value="FOXP-CC"/>
</dbReference>
<evidence type="ECO:0000259" key="13">
    <source>
        <dbReference type="PROSITE" id="PS50039"/>
    </source>
</evidence>
<evidence type="ECO:0000256" key="8">
    <source>
        <dbReference type="ARBA" id="ARBA00023163"/>
    </source>
</evidence>
<evidence type="ECO:0000256" key="7">
    <source>
        <dbReference type="ARBA" id="ARBA00023125"/>
    </source>
</evidence>
<gene>
    <name evidence="14" type="ORF">SNE40_014937</name>
</gene>
<evidence type="ECO:0000256" key="9">
    <source>
        <dbReference type="ARBA" id="ARBA00023242"/>
    </source>
</evidence>
<accession>A0AAN8JEK3</accession>
<keyword evidence="2" id="KW-0678">Repressor</keyword>
<comment type="subcellular location">
    <subcellularLocation>
        <location evidence="1 10">Nucleus</location>
    </subcellularLocation>
</comment>
<keyword evidence="9 10" id="KW-0539">Nucleus</keyword>
<dbReference type="InterPro" id="IPR030456">
    <property type="entry name" value="TF_fork_head_CS_2"/>
</dbReference>
<evidence type="ECO:0000256" key="3">
    <source>
        <dbReference type="ARBA" id="ARBA00022723"/>
    </source>
</evidence>
<dbReference type="Proteomes" id="UP001347796">
    <property type="component" value="Unassembled WGS sequence"/>
</dbReference>
<dbReference type="PANTHER" id="PTHR45796:SF4">
    <property type="entry name" value="FORKHEAD BOX P, ISOFORM C"/>
    <property type="match status" value="1"/>
</dbReference>
<evidence type="ECO:0000256" key="4">
    <source>
        <dbReference type="ARBA" id="ARBA00022771"/>
    </source>
</evidence>
<evidence type="ECO:0000256" key="5">
    <source>
        <dbReference type="ARBA" id="ARBA00022833"/>
    </source>
</evidence>
<feature type="region of interest" description="Disordered" evidence="12">
    <location>
        <begin position="1"/>
        <end position="78"/>
    </location>
</feature>
<evidence type="ECO:0000256" key="1">
    <source>
        <dbReference type="ARBA" id="ARBA00004123"/>
    </source>
</evidence>
<dbReference type="SMART" id="SM00339">
    <property type="entry name" value="FH"/>
    <property type="match status" value="1"/>
</dbReference>
<dbReference type="Gene3D" id="1.10.10.10">
    <property type="entry name" value="Winged helix-like DNA-binding domain superfamily/Winged helix DNA-binding domain"/>
    <property type="match status" value="1"/>
</dbReference>
<reference evidence="14 15" key="1">
    <citation type="submission" date="2024-01" db="EMBL/GenBank/DDBJ databases">
        <title>The genome of the rayed Mediterranean limpet Patella caerulea (Linnaeus, 1758).</title>
        <authorList>
            <person name="Anh-Thu Weber A."/>
            <person name="Halstead-Nussloch G."/>
        </authorList>
    </citation>
    <scope>NUCLEOTIDE SEQUENCE [LARGE SCALE GENOMIC DNA]</scope>
    <source>
        <strain evidence="14">AATW-2023a</strain>
        <tissue evidence="14">Whole specimen</tissue>
    </source>
</reference>
<feature type="compositionally biased region" description="Low complexity" evidence="12">
    <location>
        <begin position="298"/>
        <end position="321"/>
    </location>
</feature>
<dbReference type="FunFam" id="1.10.10.10:FF:000010">
    <property type="entry name" value="Forkhead box P2 isoform B"/>
    <property type="match status" value="1"/>
</dbReference>
<feature type="region of interest" description="Disordered" evidence="12">
    <location>
        <begin position="770"/>
        <end position="797"/>
    </location>
</feature>
<keyword evidence="11" id="KW-0175">Coiled coil</keyword>
<protein>
    <recommendedName>
        <fullName evidence="13">Fork-head domain-containing protein</fullName>
    </recommendedName>
</protein>
<feature type="region of interest" description="Disordered" evidence="12">
    <location>
        <begin position="289"/>
        <end position="321"/>
    </location>
</feature>
<organism evidence="14 15">
    <name type="scientific">Patella caerulea</name>
    <name type="common">Rayed Mediterranean limpet</name>
    <dbReference type="NCBI Taxonomy" id="87958"/>
    <lineage>
        <taxon>Eukaryota</taxon>
        <taxon>Metazoa</taxon>
        <taxon>Spiralia</taxon>
        <taxon>Lophotrochozoa</taxon>
        <taxon>Mollusca</taxon>
        <taxon>Gastropoda</taxon>
        <taxon>Patellogastropoda</taxon>
        <taxon>Patelloidea</taxon>
        <taxon>Patellidae</taxon>
        <taxon>Patella</taxon>
    </lineage>
</organism>
<evidence type="ECO:0000313" key="15">
    <source>
        <dbReference type="Proteomes" id="UP001347796"/>
    </source>
</evidence>
<dbReference type="PROSITE" id="PS00658">
    <property type="entry name" value="FORK_HEAD_2"/>
    <property type="match status" value="1"/>
</dbReference>
<dbReference type="CDD" id="cd20065">
    <property type="entry name" value="FH_FOXP2"/>
    <property type="match status" value="1"/>
</dbReference>
<evidence type="ECO:0000256" key="10">
    <source>
        <dbReference type="PROSITE-ProRule" id="PRU00089"/>
    </source>
</evidence>
<feature type="compositionally biased region" description="Low complexity" evidence="12">
    <location>
        <begin position="462"/>
        <end position="489"/>
    </location>
</feature>
<feature type="coiled-coil region" evidence="11">
    <location>
        <begin position="142"/>
        <end position="196"/>
    </location>
</feature>
<comment type="caution">
    <text evidence="14">The sequence shown here is derived from an EMBL/GenBank/DDBJ whole genome shotgun (WGS) entry which is preliminary data.</text>
</comment>
<feature type="region of interest" description="Disordered" evidence="12">
    <location>
        <begin position="388"/>
        <end position="433"/>
    </location>
</feature>
<evidence type="ECO:0000256" key="12">
    <source>
        <dbReference type="SAM" id="MobiDB-lite"/>
    </source>
</evidence>
<dbReference type="InterPro" id="IPR001766">
    <property type="entry name" value="Fork_head_dom"/>
</dbReference>
<keyword evidence="6" id="KW-0805">Transcription regulation</keyword>
<dbReference type="PRINTS" id="PR00053">
    <property type="entry name" value="FORKHEAD"/>
</dbReference>
<evidence type="ECO:0000256" key="11">
    <source>
        <dbReference type="SAM" id="Coils"/>
    </source>
</evidence>
<keyword evidence="3" id="KW-0479">Metal-binding</keyword>
<feature type="domain" description="Fork-head" evidence="13">
    <location>
        <begin position="522"/>
        <end position="595"/>
    </location>
</feature>
<dbReference type="Gene3D" id="1.20.5.340">
    <property type="match status" value="1"/>
</dbReference>
<feature type="compositionally biased region" description="Polar residues" evidence="12">
    <location>
        <begin position="9"/>
        <end position="18"/>
    </location>
</feature>
<dbReference type="FunFam" id="1.20.5.340:FF:000005">
    <property type="entry name" value="Forkhead box P1, isoform CRA_f"/>
    <property type="match status" value="1"/>
</dbReference>
<keyword evidence="4" id="KW-0863">Zinc-finger</keyword>
<sequence>MDGERHQESAINLSNPTSLREGKEEAMLNGETKLNGESNYDTVQAHSPTAPSPVKNSAGLVGAAKRKSKSVSDTSTNPTLAQQPLLMMAAQHGLLPQQLQQLLQQQAPGADLQLMMQQQQSMMLQHQQQQQKLQEGLLHQLNEQLQLNFIQLSQLVQQQQQQQNDKKASKQVQQQMQQLGIQQQQLLQQIQQIQLQQRQYLMAACLGPQLTGLHQGMMSPGEIQQLWKEVAGQTGLDENIVKNNLNGMSLPTSLPNSIPSVHNPNFMTNGSLPVDGFLLPGAGLIGQPPISIKHNETSKSLSTTLSDNSSNSTTNPPANNPLCRHNFCKWPGCDTHCEDYAAFIKHLNCEHALDDRSTAQARVQLQVVNQLEMQLTREKDLLQGMMEHLHMKPPPPSSSSQLSPPCHGSAPHTPHHIAAPSEPKQRPISPLNTPMLSNHVVSLPQLTAALPVSIPSLPLPSPTMTLTLPTTPTSQISSQSMSQPQTPTSAGPIRRRVSDKCNLPISAEIQRNRDFYKNTDVRPPFTYASLIRQSIIESPHRQLTLNEIYQWFQNTFAYFRRNEATWKNAVRHNLSLHKCFMRVENVKGAVWTVDEIEFYRRRPQKMSGNMKSPSYAETTSFNESLNASLRVRYHQHELHGPLGDISRLMEAALGESSLGLMGTNNVGQDSAEDLSMKSNSNGGHEELYREEELMMRAIKQETEEEDLEQSDYMETEVEREIDQSLERDRTFDHPVEREEELEDGEDVLFNKPKTTTNGVLDLAVDSNALSKKVNRSETVSNEREEDETDNPADEMVEDMGCFSLPRVSQEMPLPVPSSAVV</sequence>
<keyword evidence="8" id="KW-0804">Transcription</keyword>
<name>A0AAN8JEK3_PATCE</name>
<dbReference type="InterPro" id="IPR036390">
    <property type="entry name" value="WH_DNA-bd_sf"/>
</dbReference>
<dbReference type="SUPFAM" id="SSF46785">
    <property type="entry name" value="Winged helix' DNA-binding domain"/>
    <property type="match status" value="1"/>
</dbReference>
<dbReference type="GO" id="GO:0005634">
    <property type="term" value="C:nucleus"/>
    <property type="evidence" value="ECO:0007669"/>
    <property type="project" value="UniProtKB-SubCell"/>
</dbReference>
<dbReference type="PANTHER" id="PTHR45796">
    <property type="entry name" value="FORKHEAD BOX P, ISOFORM C"/>
    <property type="match status" value="1"/>
</dbReference>
<dbReference type="AlphaFoldDB" id="A0AAN8JEK3"/>
<evidence type="ECO:0000313" key="14">
    <source>
        <dbReference type="EMBL" id="KAK6176686.1"/>
    </source>
</evidence>
<dbReference type="EMBL" id="JAZGQO010000010">
    <property type="protein sequence ID" value="KAK6176686.1"/>
    <property type="molecule type" value="Genomic_DNA"/>
</dbReference>
<dbReference type="InterPro" id="IPR050998">
    <property type="entry name" value="FOXP"/>
</dbReference>
<evidence type="ECO:0000256" key="2">
    <source>
        <dbReference type="ARBA" id="ARBA00022491"/>
    </source>
</evidence>
<evidence type="ECO:0000256" key="6">
    <source>
        <dbReference type="ARBA" id="ARBA00023015"/>
    </source>
</evidence>
<dbReference type="Pfam" id="PF16159">
    <property type="entry name" value="FOXP-CC"/>
    <property type="match status" value="1"/>
</dbReference>
<proteinExistence type="predicted"/>
<keyword evidence="15" id="KW-1185">Reference proteome</keyword>
<keyword evidence="7 10" id="KW-0238">DNA-binding</keyword>
<keyword evidence="5" id="KW-0862">Zinc</keyword>
<dbReference type="InterPro" id="IPR036388">
    <property type="entry name" value="WH-like_DNA-bd_sf"/>
</dbReference>
<dbReference type="GO" id="GO:0000981">
    <property type="term" value="F:DNA-binding transcription factor activity, RNA polymerase II-specific"/>
    <property type="evidence" value="ECO:0007669"/>
    <property type="project" value="TreeGrafter"/>
</dbReference>
<dbReference type="PROSITE" id="PS50039">
    <property type="entry name" value="FORK_HEAD_3"/>
    <property type="match status" value="1"/>
</dbReference>
<dbReference type="GO" id="GO:0008270">
    <property type="term" value="F:zinc ion binding"/>
    <property type="evidence" value="ECO:0007669"/>
    <property type="project" value="UniProtKB-KW"/>
</dbReference>
<dbReference type="GO" id="GO:0000978">
    <property type="term" value="F:RNA polymerase II cis-regulatory region sequence-specific DNA binding"/>
    <property type="evidence" value="ECO:0007669"/>
    <property type="project" value="TreeGrafter"/>
</dbReference>
<dbReference type="Pfam" id="PF00250">
    <property type="entry name" value="Forkhead"/>
    <property type="match status" value="1"/>
</dbReference>
<feature type="DNA-binding region" description="Fork-head" evidence="10">
    <location>
        <begin position="522"/>
        <end position="595"/>
    </location>
</feature>
<dbReference type="InterPro" id="IPR047412">
    <property type="entry name" value="FH_FOXP1_P2"/>
</dbReference>
<feature type="region of interest" description="Disordered" evidence="12">
    <location>
        <begin position="459"/>
        <end position="494"/>
    </location>
</feature>
<feature type="compositionally biased region" description="Polar residues" evidence="12">
    <location>
        <begin position="35"/>
        <end position="49"/>
    </location>
</feature>
<feature type="compositionally biased region" description="Acidic residues" evidence="12">
    <location>
        <begin position="783"/>
        <end position="797"/>
    </location>
</feature>